<dbReference type="Gene3D" id="3.30.70.1060">
    <property type="entry name" value="Dimeric alpha+beta barrel"/>
    <property type="match status" value="1"/>
</dbReference>
<dbReference type="Proteomes" id="UP000702544">
    <property type="component" value="Unassembled WGS sequence"/>
</dbReference>
<dbReference type="SUPFAM" id="SSF54909">
    <property type="entry name" value="Dimeric alpha+beta barrel"/>
    <property type="match status" value="1"/>
</dbReference>
<reference evidence="1 2" key="1">
    <citation type="submission" date="2020-01" db="EMBL/GenBank/DDBJ databases">
        <title>Genomes assembled from Gulf of Kutch pelagic sediment metagenomes.</title>
        <authorList>
            <person name="Chandrashekar M."/>
            <person name="Mahajan M.S."/>
            <person name="Dave K.J."/>
            <person name="Vatsa P."/>
            <person name="Nathani N.M."/>
        </authorList>
    </citation>
    <scope>NUCLEOTIDE SEQUENCE [LARGE SCALE GENOMIC DNA]</scope>
    <source>
        <strain evidence="1">KS3-K002</strain>
    </source>
</reference>
<dbReference type="AlphaFoldDB" id="A0AAE5C9R7"/>
<comment type="caution">
    <text evidence="1">The sequence shown here is derived from an EMBL/GenBank/DDBJ whole genome shotgun (WGS) entry which is preliminary data.</text>
</comment>
<evidence type="ECO:0000313" key="2">
    <source>
        <dbReference type="Proteomes" id="UP000702544"/>
    </source>
</evidence>
<proteinExistence type="predicted"/>
<dbReference type="InterPro" id="IPR011008">
    <property type="entry name" value="Dimeric_a/b-barrel"/>
</dbReference>
<protein>
    <submittedName>
        <fullName evidence="1">Uncharacterized protein</fullName>
    </submittedName>
</protein>
<name>A0AAE5C9R7_9BACT</name>
<dbReference type="EMBL" id="JAACAK010000093">
    <property type="protein sequence ID" value="NIR75766.1"/>
    <property type="molecule type" value="Genomic_DNA"/>
</dbReference>
<evidence type="ECO:0000313" key="1">
    <source>
        <dbReference type="EMBL" id="NIR75766.1"/>
    </source>
</evidence>
<gene>
    <name evidence="1" type="ORF">GWO12_11755</name>
</gene>
<accession>A0AAE5C9R7</accession>
<sequence>MHYLPFYDVTPDYLQRRPAFRSEHVRHARRAWERGELVPAGALAEPTC</sequence>
<organism evidence="1 2">
    <name type="scientific">Candidatus Kutchimonas denitrificans</name>
    <dbReference type="NCBI Taxonomy" id="3056748"/>
    <lineage>
        <taxon>Bacteria</taxon>
        <taxon>Pseudomonadati</taxon>
        <taxon>Gemmatimonadota</taxon>
        <taxon>Gemmatimonadia</taxon>
        <taxon>Candidatus Palauibacterales</taxon>
        <taxon>Candidatus Palauibacteraceae</taxon>
        <taxon>Candidatus Kutchimonas</taxon>
    </lineage>
</organism>